<dbReference type="Gene3D" id="2.30.30.700">
    <property type="entry name" value="SLA1 homology domain 1"/>
    <property type="match status" value="1"/>
</dbReference>
<keyword evidence="2" id="KW-1185">Reference proteome</keyword>
<protein>
    <submittedName>
        <fullName evidence="1">Uncharacterized protein</fullName>
    </submittedName>
</protein>
<reference evidence="1 2" key="1">
    <citation type="submission" date="2020-01" db="EMBL/GenBank/DDBJ databases">
        <title>Ponticoccus aerotolerans gen. nov., sp. nov., an anaerobic bacterium and proposal of Ponticoccusceae fam. nov., Ponticoccusles ord. nov. and Ponticoccuse classis nov. in the phylum Kiritimatiellaeota.</title>
        <authorList>
            <person name="Zhou L.Y."/>
            <person name="Du Z.J."/>
        </authorList>
    </citation>
    <scope>NUCLEOTIDE SEQUENCE [LARGE SCALE GENOMIC DNA]</scope>
    <source>
        <strain evidence="1 2">S-5007</strain>
    </source>
</reference>
<sequence>MKMSRTILGILFGCAVICAGADGMRIWRTQSGERIEGRFVRVLLGKVQIETSAGEKEYIPLGELSEWDKKHLSSIFIPKVNIKFSDSSRAKFRSKNALADDIIRIVTGTVVVEAKDNIESDTLRMEVYLIGEEVADDGYRLLRKASKPLSFNEENDYTCQMSLETESRRYMEYNYQLRGCLYAGYVVIIFDRQDHPVEFKTDLSWITEDRLDALRGFEEEDFFSDQLKSRPIPRPKYSNARVGVQ</sequence>
<organism evidence="1 2">
    <name type="scientific">Tichowtungia aerotolerans</name>
    <dbReference type="NCBI Taxonomy" id="2697043"/>
    <lineage>
        <taxon>Bacteria</taxon>
        <taxon>Pseudomonadati</taxon>
        <taxon>Kiritimatiellota</taxon>
        <taxon>Tichowtungiia</taxon>
        <taxon>Tichowtungiales</taxon>
        <taxon>Tichowtungiaceae</taxon>
        <taxon>Tichowtungia</taxon>
    </lineage>
</organism>
<dbReference type="EMBL" id="CP047593">
    <property type="protein sequence ID" value="QHI68425.1"/>
    <property type="molecule type" value="Genomic_DNA"/>
</dbReference>
<dbReference type="RefSeq" id="WP_160626734.1">
    <property type="nucleotide sequence ID" value="NZ_CP047593.1"/>
</dbReference>
<dbReference type="AlphaFoldDB" id="A0A6P1MBD8"/>
<proteinExistence type="predicted"/>
<accession>A0A6P1MBD8</accession>
<dbReference type="KEGG" id="taer:GT409_02790"/>
<name>A0A6P1MBD8_9BACT</name>
<dbReference type="Proteomes" id="UP000464954">
    <property type="component" value="Chromosome"/>
</dbReference>
<evidence type="ECO:0000313" key="2">
    <source>
        <dbReference type="Proteomes" id="UP000464954"/>
    </source>
</evidence>
<gene>
    <name evidence="1" type="ORF">GT409_02790</name>
</gene>
<evidence type="ECO:0000313" key="1">
    <source>
        <dbReference type="EMBL" id="QHI68425.1"/>
    </source>
</evidence>